<dbReference type="CDD" id="cd17321">
    <property type="entry name" value="MFS_MMR_MDR_like"/>
    <property type="match status" value="1"/>
</dbReference>
<feature type="transmembrane region" description="Helical" evidence="7">
    <location>
        <begin position="290"/>
        <end position="312"/>
    </location>
</feature>
<dbReference type="Proteomes" id="UP000054226">
    <property type="component" value="Unassembled WGS sequence"/>
</dbReference>
<keyword evidence="5 7" id="KW-1133">Transmembrane helix</keyword>
<feature type="transmembrane region" description="Helical" evidence="7">
    <location>
        <begin position="473"/>
        <end position="501"/>
    </location>
</feature>
<reference evidence="9 10" key="1">
    <citation type="journal article" date="2013" name="Genome Announc.">
        <title>Draft Genome Sequence of Amycolatopsis decaplanina Strain DSM 44594T.</title>
        <authorList>
            <person name="Kaur N."/>
            <person name="Kumar S."/>
            <person name="Bala M."/>
            <person name="Raghava G.P."/>
            <person name="Mayilraj S."/>
        </authorList>
    </citation>
    <scope>NUCLEOTIDE SEQUENCE [LARGE SCALE GENOMIC DNA]</scope>
    <source>
        <strain evidence="9 10">DSM 44594</strain>
    </source>
</reference>
<proteinExistence type="predicted"/>
<dbReference type="PROSITE" id="PS50850">
    <property type="entry name" value="MFS"/>
    <property type="match status" value="1"/>
</dbReference>
<dbReference type="EMBL" id="AOHO01000064">
    <property type="protein sequence ID" value="EME56034.1"/>
    <property type="molecule type" value="Genomic_DNA"/>
</dbReference>
<dbReference type="AlphaFoldDB" id="M2Z5V5"/>
<feature type="transmembrane region" description="Helical" evidence="7">
    <location>
        <begin position="246"/>
        <end position="269"/>
    </location>
</feature>
<feature type="transmembrane region" description="Helical" evidence="7">
    <location>
        <begin position="222"/>
        <end position="240"/>
    </location>
</feature>
<evidence type="ECO:0000256" key="5">
    <source>
        <dbReference type="ARBA" id="ARBA00022989"/>
    </source>
</evidence>
<gene>
    <name evidence="9" type="ORF">H074_23760</name>
</gene>
<evidence type="ECO:0000256" key="4">
    <source>
        <dbReference type="ARBA" id="ARBA00022692"/>
    </source>
</evidence>
<feature type="transmembrane region" description="Helical" evidence="7">
    <location>
        <begin position="318"/>
        <end position="337"/>
    </location>
</feature>
<feature type="transmembrane region" description="Helical" evidence="7">
    <location>
        <begin position="37"/>
        <end position="57"/>
    </location>
</feature>
<dbReference type="GO" id="GO:0022857">
    <property type="term" value="F:transmembrane transporter activity"/>
    <property type="evidence" value="ECO:0007669"/>
    <property type="project" value="InterPro"/>
</dbReference>
<feature type="transmembrane region" description="Helical" evidence="7">
    <location>
        <begin position="161"/>
        <end position="184"/>
    </location>
</feature>
<dbReference type="PANTHER" id="PTHR42718">
    <property type="entry name" value="MAJOR FACILITATOR SUPERFAMILY MULTIDRUG TRANSPORTER MFSC"/>
    <property type="match status" value="1"/>
</dbReference>
<protein>
    <submittedName>
        <fullName evidence="9">Major facilitator transporter</fullName>
    </submittedName>
</protein>
<dbReference type="Gene3D" id="1.20.1720.10">
    <property type="entry name" value="Multidrug resistance protein D"/>
    <property type="match status" value="1"/>
</dbReference>
<keyword evidence="10" id="KW-1185">Reference proteome</keyword>
<feature type="transmembrane region" description="Helical" evidence="7">
    <location>
        <begin position="381"/>
        <end position="404"/>
    </location>
</feature>
<feature type="transmembrane region" description="Helical" evidence="7">
    <location>
        <begin position="69"/>
        <end position="89"/>
    </location>
</feature>
<keyword evidence="6 7" id="KW-0472">Membrane</keyword>
<name>M2Z5V5_9PSEU</name>
<keyword evidence="3" id="KW-1003">Cell membrane</keyword>
<evidence type="ECO:0000256" key="1">
    <source>
        <dbReference type="ARBA" id="ARBA00004651"/>
    </source>
</evidence>
<feature type="domain" description="Major facilitator superfamily (MFS) profile" evidence="8">
    <location>
        <begin position="34"/>
        <end position="508"/>
    </location>
</feature>
<dbReference type="InterPro" id="IPR036259">
    <property type="entry name" value="MFS_trans_sf"/>
</dbReference>
<keyword evidence="4 7" id="KW-0812">Transmembrane</keyword>
<evidence type="ECO:0000256" key="2">
    <source>
        <dbReference type="ARBA" id="ARBA00022448"/>
    </source>
</evidence>
<comment type="caution">
    <text evidence="9">The sequence shown here is derived from an EMBL/GenBank/DDBJ whole genome shotgun (WGS) entry which is preliminary data.</text>
</comment>
<dbReference type="Pfam" id="PF07690">
    <property type="entry name" value="MFS_1"/>
    <property type="match status" value="1"/>
</dbReference>
<evidence type="ECO:0000256" key="7">
    <source>
        <dbReference type="SAM" id="Phobius"/>
    </source>
</evidence>
<feature type="transmembrane region" description="Helical" evidence="7">
    <location>
        <begin position="127"/>
        <end position="149"/>
    </location>
</feature>
<dbReference type="InterPro" id="IPR011701">
    <property type="entry name" value="MFS"/>
</dbReference>
<dbReference type="Gene3D" id="1.20.1250.20">
    <property type="entry name" value="MFS general substrate transporter like domains"/>
    <property type="match status" value="1"/>
</dbReference>
<comment type="subcellular location">
    <subcellularLocation>
        <location evidence="1">Cell membrane</location>
        <topology evidence="1">Multi-pass membrane protein</topology>
    </subcellularLocation>
</comment>
<feature type="transmembrane region" description="Helical" evidence="7">
    <location>
        <begin position="101"/>
        <end position="121"/>
    </location>
</feature>
<dbReference type="SUPFAM" id="SSF103473">
    <property type="entry name" value="MFS general substrate transporter"/>
    <property type="match status" value="2"/>
</dbReference>
<accession>M2Z5V5</accession>
<evidence type="ECO:0000313" key="10">
    <source>
        <dbReference type="Proteomes" id="UP000054226"/>
    </source>
</evidence>
<evidence type="ECO:0000313" key="9">
    <source>
        <dbReference type="EMBL" id="EME56034.1"/>
    </source>
</evidence>
<organism evidence="9 10">
    <name type="scientific">Amycolatopsis decaplanina DSM 44594</name>
    <dbReference type="NCBI Taxonomy" id="1284240"/>
    <lineage>
        <taxon>Bacteria</taxon>
        <taxon>Bacillati</taxon>
        <taxon>Actinomycetota</taxon>
        <taxon>Actinomycetes</taxon>
        <taxon>Pseudonocardiales</taxon>
        <taxon>Pseudonocardiaceae</taxon>
        <taxon>Amycolatopsis</taxon>
    </lineage>
</organism>
<sequence>MKNLLAHSFMDMPLRLQLRDNPAAAADRPSSRRGLPAAMCACVVLMVGMVAAINLAVPMLAASDLHPSASALIWIVDTYVVFFACLVIPGGAAGDRFGRKGVLLTGLALFAAGALLSAIAPNVPFLLAGRAITGIGAAAVLPNTLAVLLHAVPAERKGVTIATWASMTGIGGVVGNVGGGAVLAGGSWRWLFAAAVPLSLVLVALVARIAPVSPRHDRPLSPLGAVLLVCASVALLLGIVEGPEAGWTSPIVLAGFAGAVVLFALWTFVELKAGHPLLDPRLFRVPALRSACLGMTTIFFGMFALFYVNASFLQYGKGFSVLLTGLGIIPLTVPVILGARHAGRLVQRVGVDATVAIAFVFCGCGLIGLSTSDTSTPYPVYAAWLVVTGIGVTAALPTLSAAISGSLPPAQAGVGAGLQATTREFGSALGVAVIGTVLTGRFVAALPSGIRSDHDPHTVAQALAAAPGRSPEVISAFVTAASTALRVIGASVLVLGALAVLQSRLSRNTK</sequence>
<feature type="transmembrane region" description="Helical" evidence="7">
    <location>
        <begin position="190"/>
        <end position="210"/>
    </location>
</feature>
<dbReference type="PATRIC" id="fig|1284240.4.peg.4827"/>
<keyword evidence="2" id="KW-0813">Transport</keyword>
<feature type="transmembrane region" description="Helical" evidence="7">
    <location>
        <begin position="425"/>
        <end position="446"/>
    </location>
</feature>
<dbReference type="InterPro" id="IPR020846">
    <property type="entry name" value="MFS_dom"/>
</dbReference>
<feature type="transmembrane region" description="Helical" evidence="7">
    <location>
        <begin position="349"/>
        <end position="369"/>
    </location>
</feature>
<evidence type="ECO:0000259" key="8">
    <source>
        <dbReference type="PROSITE" id="PS50850"/>
    </source>
</evidence>
<dbReference type="PANTHER" id="PTHR42718:SF46">
    <property type="entry name" value="BLR6921 PROTEIN"/>
    <property type="match status" value="1"/>
</dbReference>
<evidence type="ECO:0000256" key="3">
    <source>
        <dbReference type="ARBA" id="ARBA00022475"/>
    </source>
</evidence>
<dbReference type="GO" id="GO:0005886">
    <property type="term" value="C:plasma membrane"/>
    <property type="evidence" value="ECO:0007669"/>
    <property type="project" value="UniProtKB-SubCell"/>
</dbReference>
<evidence type="ECO:0000256" key="6">
    <source>
        <dbReference type="ARBA" id="ARBA00023136"/>
    </source>
</evidence>